<dbReference type="AlphaFoldDB" id="A0A160TLC2"/>
<gene>
    <name evidence="1" type="ORF">MGWOODY_Smn2638</name>
</gene>
<reference evidence="1" key="1">
    <citation type="submission" date="2015-10" db="EMBL/GenBank/DDBJ databases">
        <authorList>
            <person name="Gilbert D.G."/>
        </authorList>
    </citation>
    <scope>NUCLEOTIDE SEQUENCE</scope>
</reference>
<sequence>MSFAPAAPTAPAQSVTSAILEAVRSWRIARDTGNSIQPALYAPLETRGYGLLAPVLDGLLTLFEAASRRRFDAGAPSDSTITGDEHRLLDLLEGDDIIPPADQFRPDLVSAMRVAVRSARVMLHSMIRPEIMATA</sequence>
<protein>
    <submittedName>
        <fullName evidence="1">Uncharacterized protein</fullName>
    </submittedName>
</protein>
<name>A0A160TLC2_9ZZZZ</name>
<proteinExistence type="predicted"/>
<evidence type="ECO:0000313" key="1">
    <source>
        <dbReference type="EMBL" id="CUS45473.1"/>
    </source>
</evidence>
<accession>A0A160TLC2</accession>
<organism evidence="1">
    <name type="scientific">hydrothermal vent metagenome</name>
    <dbReference type="NCBI Taxonomy" id="652676"/>
    <lineage>
        <taxon>unclassified sequences</taxon>
        <taxon>metagenomes</taxon>
        <taxon>ecological metagenomes</taxon>
    </lineage>
</organism>
<dbReference type="EMBL" id="CZQE01000267">
    <property type="protein sequence ID" value="CUS45473.1"/>
    <property type="molecule type" value="Genomic_DNA"/>
</dbReference>